<keyword evidence="2" id="KW-1185">Reference proteome</keyword>
<dbReference type="AlphaFoldDB" id="R8B2W0"/>
<dbReference type="STRING" id="1318628.MARLIPOL_06174"/>
<comment type="caution">
    <text evidence="1">The sequence shown here is derived from an EMBL/GenBank/DDBJ whole genome shotgun (WGS) entry which is preliminary data.</text>
</comment>
<dbReference type="RefSeq" id="WP_012137238.1">
    <property type="nucleotide sequence ID" value="NZ_KE007317.1"/>
</dbReference>
<evidence type="ECO:0000313" key="1">
    <source>
        <dbReference type="EMBL" id="EON92927.1"/>
    </source>
</evidence>
<evidence type="ECO:0000313" key="2">
    <source>
        <dbReference type="Proteomes" id="UP000016540"/>
    </source>
</evidence>
<reference evidence="1 2" key="1">
    <citation type="journal article" date="2013" name="Genome Announc.">
        <title>Draft Genome Sequence of the Moderately Halophilic Bacterium Marinobacter lipolyticus Strain SM19.</title>
        <authorList>
            <person name="Papke R.T."/>
            <person name="de la Haba R.R."/>
            <person name="Infante-Dominguez C."/>
            <person name="Perez D."/>
            <person name="Sanchez-Porro C."/>
            <person name="Lapierre P."/>
            <person name="Ventosa A."/>
        </authorList>
    </citation>
    <scope>NUCLEOTIDE SEQUENCE [LARGE SCALE GENOMIC DNA]</scope>
    <source>
        <strain evidence="1 2">SM19</strain>
    </source>
</reference>
<proteinExistence type="predicted"/>
<dbReference type="EMBL" id="ASAD01000009">
    <property type="protein sequence ID" value="EON92927.1"/>
    <property type="molecule type" value="Genomic_DNA"/>
</dbReference>
<name>R8B2W0_9GAMM</name>
<dbReference type="OrthoDB" id="9893213at2"/>
<dbReference type="HOGENOM" id="CLU_2633930_0_0_6"/>
<dbReference type="Proteomes" id="UP000016540">
    <property type="component" value="Unassembled WGS sequence"/>
</dbReference>
<protein>
    <submittedName>
        <fullName evidence="1">Uncharacterized protein</fullName>
    </submittedName>
</protein>
<gene>
    <name evidence="1" type="ORF">MARLIPOL_06174</name>
</gene>
<sequence length="77" mass="8623">MGYGTGNYGEGVYGQVSSAITESEIIPPDAKEALKDYLKDTFRDLWSSLEDILHLDPPAVLLEHWDKLVELVKLLMS</sequence>
<organism evidence="1 2">
    <name type="scientific">Marinobacter lipolyticus SM19</name>
    <dbReference type="NCBI Taxonomy" id="1318628"/>
    <lineage>
        <taxon>Bacteria</taxon>
        <taxon>Pseudomonadati</taxon>
        <taxon>Pseudomonadota</taxon>
        <taxon>Gammaproteobacteria</taxon>
        <taxon>Pseudomonadales</taxon>
        <taxon>Marinobacteraceae</taxon>
        <taxon>Marinobacter</taxon>
    </lineage>
</organism>
<accession>R8B2W0</accession>